<proteinExistence type="predicted"/>
<evidence type="ECO:0000256" key="10">
    <source>
        <dbReference type="SAM" id="MobiDB-lite"/>
    </source>
</evidence>
<dbReference type="InterPro" id="IPR029063">
    <property type="entry name" value="SAM-dependent_MTases_sf"/>
</dbReference>
<evidence type="ECO:0000256" key="7">
    <source>
        <dbReference type="ARBA" id="ARBA00022694"/>
    </source>
</evidence>
<dbReference type="AlphaFoldDB" id="A0A8H3DTV2"/>
<keyword evidence="7" id="KW-0819">tRNA processing</keyword>
<evidence type="ECO:0000256" key="5">
    <source>
        <dbReference type="ARBA" id="ARBA00022679"/>
    </source>
</evidence>
<dbReference type="GO" id="GO:0030488">
    <property type="term" value="P:tRNA methylation"/>
    <property type="evidence" value="ECO:0007669"/>
    <property type="project" value="InterPro"/>
</dbReference>
<dbReference type="SUPFAM" id="SSF53335">
    <property type="entry name" value="S-adenosyl-L-methionine-dependent methyltransferases"/>
    <property type="match status" value="1"/>
</dbReference>
<evidence type="ECO:0000256" key="2">
    <source>
        <dbReference type="ARBA" id="ARBA00012796"/>
    </source>
</evidence>
<dbReference type="GO" id="GO:0160107">
    <property type="term" value="F:tRNA (adenine(58)-N1)-methyltransferase activity"/>
    <property type="evidence" value="ECO:0007669"/>
    <property type="project" value="UniProtKB-EC"/>
</dbReference>
<keyword evidence="5" id="KW-0808">Transferase</keyword>
<dbReference type="GO" id="GO:0031515">
    <property type="term" value="C:tRNA (m1A) methyltransferase complex"/>
    <property type="evidence" value="ECO:0007669"/>
    <property type="project" value="InterPro"/>
</dbReference>
<dbReference type="FunFam" id="3.40.50.150:FF:000247">
    <property type="entry name" value="tRNA (adenine(58)-N(1))-methyltransferase catalytic subunit TRM61"/>
    <property type="match status" value="1"/>
</dbReference>
<evidence type="ECO:0000256" key="8">
    <source>
        <dbReference type="ARBA" id="ARBA00023242"/>
    </source>
</evidence>
<dbReference type="EC" id="2.1.1.220" evidence="2"/>
<organism evidence="12 13">
    <name type="scientific">Rhizoctonia solani</name>
    <dbReference type="NCBI Taxonomy" id="456999"/>
    <lineage>
        <taxon>Eukaryota</taxon>
        <taxon>Fungi</taxon>
        <taxon>Dikarya</taxon>
        <taxon>Basidiomycota</taxon>
        <taxon>Agaricomycotina</taxon>
        <taxon>Agaricomycetes</taxon>
        <taxon>Cantharellales</taxon>
        <taxon>Ceratobasidiaceae</taxon>
        <taxon>Rhizoctonia</taxon>
    </lineage>
</organism>
<accession>A0A8H3DTV2</accession>
<evidence type="ECO:0000256" key="9">
    <source>
        <dbReference type="ARBA" id="ARBA00033309"/>
    </source>
</evidence>
<evidence type="ECO:0000256" key="4">
    <source>
        <dbReference type="ARBA" id="ARBA00022603"/>
    </source>
</evidence>
<sequence>MWSDSRCIAAGDVVILWMTREDIQPIVVTPGKELNGRYGVYRHSDLVGVSYGSKISSRNGRGFIHALRPTPELWTLALPHRTQILYHADISYITMWLGIKPGSVMVEAGTGSGSFSHSIARTIGPTGRLFSFEFHEQRANKAREEFARHGMDEFVVLQHRNVCKDGFGLQDEVDAVFLDLPAPWEAVASAKQALKKDRIGRICCFSPCIEQVLRTVSALNELGFTGVTMHETLTKPHDICNAPMQTVEDAAIRLRDIETRKEQRRLRQIESAARDKKRKRIEGNEEVQENESPKRTKMESKTRAGEESPPELDPSDSLSNNPPPPQPKRGPHTGVKPSAAPEEERYVVSKPFGEHVTRPIFLRNRKISKPFGEVRGHTSYLTFAMLVPSAYGDTQPKGQLAEVEPAGDEANLPQEPKKSDTMVRHESPLEPSETSATFDSLIAGIPEEELERMLNVQ</sequence>
<feature type="compositionally biased region" description="Basic and acidic residues" evidence="10">
    <location>
        <begin position="415"/>
        <end position="428"/>
    </location>
</feature>
<keyword evidence="8" id="KW-0539">Nucleus</keyword>
<evidence type="ECO:0000256" key="1">
    <source>
        <dbReference type="ARBA" id="ARBA00004123"/>
    </source>
</evidence>
<dbReference type="Pfam" id="PF08704">
    <property type="entry name" value="GCD14"/>
    <property type="match status" value="1"/>
</dbReference>
<dbReference type="GO" id="GO:0005634">
    <property type="term" value="C:nucleus"/>
    <property type="evidence" value="ECO:0007669"/>
    <property type="project" value="UniProtKB-SubCell"/>
</dbReference>
<dbReference type="Gene3D" id="3.10.330.20">
    <property type="match status" value="1"/>
</dbReference>
<dbReference type="PANTHER" id="PTHR12133:SF2">
    <property type="entry name" value="TRNA (ADENINE(58)-N(1))-METHYLTRANSFERASE CATALYTIC SUBUNIT TRMT61A"/>
    <property type="match status" value="1"/>
</dbReference>
<evidence type="ECO:0000313" key="13">
    <source>
        <dbReference type="Proteomes" id="UP000663831"/>
    </source>
</evidence>
<gene>
    <name evidence="12" type="ORF">RDB_LOCUS165186</name>
</gene>
<dbReference type="EMBL" id="CAJMWV010008581">
    <property type="protein sequence ID" value="CAE6536088.1"/>
    <property type="molecule type" value="Genomic_DNA"/>
</dbReference>
<protein>
    <recommendedName>
        <fullName evidence="3">tRNA (adenine(58)-N(1))-methyltransferase catalytic subunit TRM61</fullName>
        <ecNumber evidence="2">2.1.1.220</ecNumber>
    </recommendedName>
    <alternativeName>
        <fullName evidence="9">tRNA(m1A58)-methyltransferase subunit TRM61</fullName>
    </alternativeName>
</protein>
<dbReference type="PANTHER" id="PTHR12133">
    <property type="entry name" value="TRNA (ADENINE(58)-N(1))-METHYLTRANSFERASE"/>
    <property type="match status" value="1"/>
</dbReference>
<feature type="compositionally biased region" description="Basic and acidic residues" evidence="10">
    <location>
        <begin position="262"/>
        <end position="274"/>
    </location>
</feature>
<dbReference type="Gene3D" id="3.40.50.150">
    <property type="entry name" value="Vaccinia Virus protein VP39"/>
    <property type="match status" value="1"/>
</dbReference>
<keyword evidence="4" id="KW-0489">Methyltransferase</keyword>
<keyword evidence="6" id="KW-0949">S-adenosyl-L-methionine</keyword>
<dbReference type="InterPro" id="IPR049470">
    <property type="entry name" value="TRM61_C"/>
</dbReference>
<name>A0A8H3DTV2_9AGAM</name>
<feature type="domain" description="tRNA (adenine(58)-N(1))-methyltransferase catalytic subunit TRM61 C-terminal" evidence="11">
    <location>
        <begin position="62"/>
        <end position="285"/>
    </location>
</feature>
<feature type="region of interest" description="Disordered" evidence="10">
    <location>
        <begin position="262"/>
        <end position="346"/>
    </location>
</feature>
<dbReference type="PROSITE" id="PS51620">
    <property type="entry name" value="SAM_TRM61"/>
    <property type="match status" value="1"/>
</dbReference>
<evidence type="ECO:0000313" key="12">
    <source>
        <dbReference type="EMBL" id="CAE6536088.1"/>
    </source>
</evidence>
<comment type="subcellular location">
    <subcellularLocation>
        <location evidence="1">Nucleus</location>
    </subcellularLocation>
</comment>
<dbReference type="Proteomes" id="UP000663831">
    <property type="component" value="Unassembled WGS sequence"/>
</dbReference>
<reference evidence="12" key="1">
    <citation type="submission" date="2021-01" db="EMBL/GenBank/DDBJ databases">
        <authorList>
            <person name="Kaushik A."/>
        </authorList>
    </citation>
    <scope>NUCLEOTIDE SEQUENCE</scope>
    <source>
        <strain evidence="12">AG3-1AP</strain>
    </source>
</reference>
<dbReference type="InterPro" id="IPR014816">
    <property type="entry name" value="tRNA_MeTrfase_Gcd14"/>
</dbReference>
<feature type="compositionally biased region" description="Basic and acidic residues" evidence="10">
    <location>
        <begin position="291"/>
        <end position="306"/>
    </location>
</feature>
<evidence type="ECO:0000256" key="3">
    <source>
        <dbReference type="ARBA" id="ARBA00015963"/>
    </source>
</evidence>
<evidence type="ECO:0000259" key="11">
    <source>
        <dbReference type="Pfam" id="PF08704"/>
    </source>
</evidence>
<comment type="caution">
    <text evidence="12">The sequence shown here is derived from an EMBL/GenBank/DDBJ whole genome shotgun (WGS) entry which is preliminary data.</text>
</comment>
<evidence type="ECO:0000256" key="6">
    <source>
        <dbReference type="ARBA" id="ARBA00022691"/>
    </source>
</evidence>
<feature type="region of interest" description="Disordered" evidence="10">
    <location>
        <begin position="401"/>
        <end position="440"/>
    </location>
</feature>